<protein>
    <submittedName>
        <fullName evidence="2">Uncharacterized protein</fullName>
    </submittedName>
</protein>
<feature type="region of interest" description="Disordered" evidence="1">
    <location>
        <begin position="677"/>
        <end position="726"/>
    </location>
</feature>
<accession>A0A4Z1T1J1</accession>
<evidence type="ECO:0000256" key="1">
    <source>
        <dbReference type="SAM" id="MobiDB-lite"/>
    </source>
</evidence>
<evidence type="ECO:0000313" key="3">
    <source>
        <dbReference type="Proteomes" id="UP000315496"/>
    </source>
</evidence>
<reference evidence="2 3" key="1">
    <citation type="submission" date="2019-05" db="EMBL/GenBank/DDBJ databases">
        <title>The compact genome of Giardia muris reveals important steps in the evolution of intestinal protozoan parasites.</title>
        <authorList>
            <person name="Xu F."/>
            <person name="Jimenez-Gonzalez A."/>
            <person name="Einarsson E."/>
            <person name="Astvaldsson A."/>
            <person name="Peirasmaki D."/>
            <person name="Eckmann L."/>
            <person name="Andersson J.O."/>
            <person name="Svard S.G."/>
            <person name="Jerlstrom-Hultqvist J."/>
        </authorList>
    </citation>
    <scope>NUCLEOTIDE SEQUENCE [LARGE SCALE GENOMIC DNA]</scope>
    <source>
        <strain evidence="2 3">Roberts-Thomson</strain>
    </source>
</reference>
<dbReference type="AlphaFoldDB" id="A0A4Z1T1J1"/>
<feature type="region of interest" description="Disordered" evidence="1">
    <location>
        <begin position="570"/>
        <end position="592"/>
    </location>
</feature>
<dbReference type="EMBL" id="VDLU01000005">
    <property type="protein sequence ID" value="TNJ26221.1"/>
    <property type="molecule type" value="Genomic_DNA"/>
</dbReference>
<feature type="region of interest" description="Disordered" evidence="1">
    <location>
        <begin position="104"/>
        <end position="123"/>
    </location>
</feature>
<dbReference type="VEuPathDB" id="GiardiaDB:GMRT_14845"/>
<proteinExistence type="predicted"/>
<feature type="compositionally biased region" description="Pro residues" evidence="1">
    <location>
        <begin position="572"/>
        <end position="586"/>
    </location>
</feature>
<feature type="compositionally biased region" description="Basic and acidic residues" evidence="1">
    <location>
        <begin position="716"/>
        <end position="726"/>
    </location>
</feature>
<gene>
    <name evidence="2" type="ORF">GMRT_14845</name>
</gene>
<keyword evidence="3" id="KW-1185">Reference proteome</keyword>
<dbReference type="Proteomes" id="UP000315496">
    <property type="component" value="Chromosome 5"/>
</dbReference>
<organism evidence="2 3">
    <name type="scientific">Giardia muris</name>
    <dbReference type="NCBI Taxonomy" id="5742"/>
    <lineage>
        <taxon>Eukaryota</taxon>
        <taxon>Metamonada</taxon>
        <taxon>Diplomonadida</taxon>
        <taxon>Hexamitidae</taxon>
        <taxon>Giardiinae</taxon>
        <taxon>Giardia</taxon>
    </lineage>
</organism>
<evidence type="ECO:0000313" key="2">
    <source>
        <dbReference type="EMBL" id="TNJ26221.1"/>
    </source>
</evidence>
<sequence>MTETTDVAALLSESDALLDELIRMRTMIQESREDSAADLLRRIRIAAVEAKFLPQDALPEMEAQPLEGEEEEDDSPQEIYFTDAEVAKFEAELRGRAAGGVAANSIIEDKPRPSSKKKRSLTSYEPGVDASISNISTEESLALLSAIQMVDPEKPSTLQEDLQAISQMTFGDDDVDAALDRLLEYHDQVIKDGVFKTEVALPIPDSIVGDSAVSEQEHPETYNPRDILNPNFTVLLTEEENKRVEALLDADLPVENGFRPSPEDLQWDAEVCNQLSMLAPIDRTDLIYASAFAPSILSKPSTTDAETTRDTNRTRASTIVTLGEPSYMSEQGSLLWRKHTQNLEPIESIDIVAPRLPSGAPDYIQEQRRDRILNQYIRTIDACLSEVQADKSILQLGPDNLKPLITDFYMSPANFELVPGIQRAITGMDRSDDPDNDITNPETPKLIRDEFQAIRRELPESDRGRLDALLEDVHGQAEVLVDTDSYYKNLDVKEYLSRATVLNSMAAAQEVEQPPEPYVPPTENPGITDPLLLQIWKQRQKNATNTATILEGDDHDMLDDSVDELVENPMPKSIPGPTTEPKPMHPAPAKKRQATLEAREAELSAKLANIVESRKGNARLARQIEALDKEMSTESAVAYMEKLKQDGLALADVDFSLAANPPVTKYVDQKLARLLPPPDKPTSVDSLKRSTARAPIDPMRATVTQRRGGPRPPRVQLERISESNGE</sequence>
<name>A0A4Z1T1J1_GIAMU</name>
<dbReference type="OrthoDB" id="10257702at2759"/>
<comment type="caution">
    <text evidence="2">The sequence shown here is derived from an EMBL/GenBank/DDBJ whole genome shotgun (WGS) entry which is preliminary data.</text>
</comment>